<sequence>MKYYGTPKYKPFDPGSYYFGELQYNLDNGETLSSDYVKQISGKNWITAINNGHLYNAKGKRLSTKIKRGQTLAYSGKIKSTKNGKYYFYENNKKKRIPYYKIKGRKYYKLGRNRYVKVADVIAVNGNYLMTTGETTGVVKNNNVRTFINSSDYSNDSTMAPSDKYLKKGQKLTFDQAVTFVSQLDDFDHNPYDYYRIKGTHLFVSADNLNLSKALPVHEFEDLYSSRVELKAKTPIYNAMGEKTDQLLPLNHEVAVVEETSMADLNHVDEEVYLWVPSENKAELFYHVIGYPNSNTNELKDYGYIKTSEVKKFRGLKLEPINTAAEAKAYI</sequence>
<dbReference type="Proteomes" id="UP000267945">
    <property type="component" value="Chromosome"/>
</dbReference>
<evidence type="ECO:0000313" key="3">
    <source>
        <dbReference type="Proteomes" id="UP000267945"/>
    </source>
</evidence>
<feature type="domain" description="S-layer protein C-terminal" evidence="1">
    <location>
        <begin position="50"/>
        <end position="92"/>
    </location>
</feature>
<dbReference type="GeneID" id="99756560"/>
<organism evidence="2 3">
    <name type="scientific">Lactobacillus helveticus</name>
    <name type="common">Lactobacillus suntoryeus</name>
    <dbReference type="NCBI Taxonomy" id="1587"/>
    <lineage>
        <taxon>Bacteria</taxon>
        <taxon>Bacillati</taxon>
        <taxon>Bacillota</taxon>
        <taxon>Bacilli</taxon>
        <taxon>Lactobacillales</taxon>
        <taxon>Lactobacillaceae</taxon>
        <taxon>Lactobacillus</taxon>
    </lineage>
</organism>
<gene>
    <name evidence="2" type="ORF">LH5_00379</name>
</gene>
<dbReference type="InterPro" id="IPR024968">
    <property type="entry name" value="SlpA_C_lactobacillus"/>
</dbReference>
<evidence type="ECO:0000259" key="1">
    <source>
        <dbReference type="Pfam" id="PF03217"/>
    </source>
</evidence>
<protein>
    <recommendedName>
        <fullName evidence="1">S-layer protein C-terminal domain-containing protein</fullName>
    </recommendedName>
</protein>
<feature type="domain" description="S-layer protein C-terminal" evidence="1">
    <location>
        <begin position="99"/>
        <end position="119"/>
    </location>
</feature>
<reference evidence="2 3" key="1">
    <citation type="submission" date="2017-02" db="EMBL/GenBank/DDBJ databases">
        <title>Complete genome sequence of Lactobacillus helveticus.</title>
        <authorList>
            <person name="Kim J.F."/>
            <person name="Chung Y."/>
            <person name="Kwak M."/>
        </authorList>
    </citation>
    <scope>NUCLEOTIDE SEQUENCE [LARGE SCALE GENOMIC DNA]</scope>
    <source>
        <strain evidence="2 3">LH5</strain>
    </source>
</reference>
<evidence type="ECO:0000313" key="2">
    <source>
        <dbReference type="EMBL" id="AZK90640.1"/>
    </source>
</evidence>
<dbReference type="EMBL" id="CP019581">
    <property type="protein sequence ID" value="AZK90640.1"/>
    <property type="molecule type" value="Genomic_DNA"/>
</dbReference>
<dbReference type="RefSeq" id="WP_014918777.1">
    <property type="nucleotide sequence ID" value="NZ_CP019581.1"/>
</dbReference>
<accession>A0A3Q8SNT6</accession>
<dbReference type="Pfam" id="PF03217">
    <property type="entry name" value="SlpA"/>
    <property type="match status" value="2"/>
</dbReference>
<proteinExistence type="predicted"/>
<dbReference type="AlphaFoldDB" id="A0A3Q8SNT6"/>
<name>A0A3Q8SNT6_LACHE</name>